<evidence type="ECO:0000256" key="1">
    <source>
        <dbReference type="ARBA" id="ARBA00022801"/>
    </source>
</evidence>
<dbReference type="EMBL" id="BAABFU010000002">
    <property type="protein sequence ID" value="GAA4349069.1"/>
    <property type="molecule type" value="Genomic_DNA"/>
</dbReference>
<dbReference type="InterPro" id="IPR048950">
    <property type="entry name" value="Ppx_GppA_C"/>
</dbReference>
<evidence type="ECO:0000259" key="3">
    <source>
        <dbReference type="Pfam" id="PF21447"/>
    </source>
</evidence>
<sequence length="515" mass="57808">MKNLSLHKATTADSTVESAVPVQFAAIDLGSNSFHLAVAEFDGHTLRVISRLKEKVQLAAGLDQNDILSDEAIQRGLNCLQLFAERIQDIDRQFVTVVGTFTLRKAVNASTFVKQAEQILNHSIDILPGREEARLIYDGVSHNHPDLKRALVIDIGGGSTEIILGEQFESEVLDSLGLGCVTTKKFFPNDVINEQNFNQAVINTAIEVSEVKKFYRAGNWEHCLGSSGSIESIYKVLTNLNLAQGFITFEHLKFLKQKLIEIGHFDHVSFSGLTESRKSTFACGVAILYGLFETLDIDKMHIADASLREGILLELAEELKGNDIRHQTAFSLMKRFNVDQEHAHQVQQSAQLIFDQTADLWGIYDPIYKNYLDWACQLHEIGLSISFSKLRMHSAYIVQYADMPGFSQQTKDSLAAIIANQKKKLFVEQLDNKYDPQSALLSVVQILRLAILFNVKRDTHNIQTLTFKADVNHGLTINIPSSWAEEHQLVIAELNREAAYLEYHGIRLTIHTLDS</sequence>
<keyword evidence="1" id="KW-0378">Hydrolase</keyword>
<dbReference type="InterPro" id="IPR003695">
    <property type="entry name" value="Ppx_GppA_N"/>
</dbReference>
<dbReference type="Pfam" id="PF02541">
    <property type="entry name" value="Ppx-GppA"/>
    <property type="match status" value="1"/>
</dbReference>
<dbReference type="InterPro" id="IPR050273">
    <property type="entry name" value="GppA/Ppx_hydrolase"/>
</dbReference>
<dbReference type="Proteomes" id="UP001501294">
    <property type="component" value="Unassembled WGS sequence"/>
</dbReference>
<organism evidence="4 5">
    <name type="scientific">Kangiella taiwanensis</name>
    <dbReference type="NCBI Taxonomy" id="1079179"/>
    <lineage>
        <taxon>Bacteria</taxon>
        <taxon>Pseudomonadati</taxon>
        <taxon>Pseudomonadota</taxon>
        <taxon>Gammaproteobacteria</taxon>
        <taxon>Kangiellales</taxon>
        <taxon>Kangiellaceae</taxon>
        <taxon>Kangiella</taxon>
    </lineage>
</organism>
<accession>A0ABP8I134</accession>
<protein>
    <submittedName>
        <fullName evidence="4">Exopolyphosphatase</fullName>
    </submittedName>
</protein>
<dbReference type="PANTHER" id="PTHR30005:SF14">
    <property type="entry name" value="EXOPOLYPHOSPHATASE"/>
    <property type="match status" value="1"/>
</dbReference>
<dbReference type="PANTHER" id="PTHR30005">
    <property type="entry name" value="EXOPOLYPHOSPHATASE"/>
    <property type="match status" value="1"/>
</dbReference>
<dbReference type="Gene3D" id="1.10.3210.10">
    <property type="entry name" value="Hypothetical protein af1432"/>
    <property type="match status" value="1"/>
</dbReference>
<dbReference type="Gene3D" id="3.30.420.40">
    <property type="match status" value="1"/>
</dbReference>
<dbReference type="RefSeq" id="WP_223577999.1">
    <property type="nucleotide sequence ID" value="NZ_BAABFU010000002.1"/>
</dbReference>
<name>A0ABP8I134_9GAMM</name>
<feature type="domain" description="Ppx/GppA phosphatase N-terminal" evidence="2">
    <location>
        <begin position="38"/>
        <end position="316"/>
    </location>
</feature>
<dbReference type="SUPFAM" id="SSF53067">
    <property type="entry name" value="Actin-like ATPase domain"/>
    <property type="match status" value="2"/>
</dbReference>
<evidence type="ECO:0000313" key="5">
    <source>
        <dbReference type="Proteomes" id="UP001501294"/>
    </source>
</evidence>
<dbReference type="PIRSF" id="PIRSF001267">
    <property type="entry name" value="Pyrophosphatase_GppA_Ppx"/>
    <property type="match status" value="1"/>
</dbReference>
<feature type="domain" description="Ppx/GppA phosphatase C-terminal" evidence="3">
    <location>
        <begin position="324"/>
        <end position="497"/>
    </location>
</feature>
<gene>
    <name evidence="4" type="primary">ppx</name>
    <name evidence="4" type="ORF">GCM10023150_13130</name>
</gene>
<dbReference type="InterPro" id="IPR043129">
    <property type="entry name" value="ATPase_NBD"/>
</dbReference>
<evidence type="ECO:0000313" key="4">
    <source>
        <dbReference type="EMBL" id="GAA4349069.1"/>
    </source>
</evidence>
<dbReference type="Pfam" id="PF21447">
    <property type="entry name" value="Ppx-GppA_III"/>
    <property type="match status" value="1"/>
</dbReference>
<reference evidence="5" key="1">
    <citation type="journal article" date="2019" name="Int. J. Syst. Evol. Microbiol.">
        <title>The Global Catalogue of Microorganisms (GCM) 10K type strain sequencing project: providing services to taxonomists for standard genome sequencing and annotation.</title>
        <authorList>
            <consortium name="The Broad Institute Genomics Platform"/>
            <consortium name="The Broad Institute Genome Sequencing Center for Infectious Disease"/>
            <person name="Wu L."/>
            <person name="Ma J."/>
        </authorList>
    </citation>
    <scope>NUCLEOTIDE SEQUENCE [LARGE SCALE GENOMIC DNA]</scope>
    <source>
        <strain evidence="5">JCM 17727</strain>
    </source>
</reference>
<dbReference type="CDD" id="cd24053">
    <property type="entry name" value="ASKHA_NBD_EcPPX-GppA-like"/>
    <property type="match status" value="1"/>
</dbReference>
<dbReference type="SUPFAM" id="SSF109604">
    <property type="entry name" value="HD-domain/PDEase-like"/>
    <property type="match status" value="1"/>
</dbReference>
<evidence type="ECO:0000259" key="2">
    <source>
        <dbReference type="Pfam" id="PF02541"/>
    </source>
</evidence>
<proteinExistence type="predicted"/>
<keyword evidence="5" id="KW-1185">Reference proteome</keyword>
<dbReference type="InterPro" id="IPR030673">
    <property type="entry name" value="PyroPPase_GppA_Ppx"/>
</dbReference>
<comment type="caution">
    <text evidence="4">The sequence shown here is derived from an EMBL/GenBank/DDBJ whole genome shotgun (WGS) entry which is preliminary data.</text>
</comment>
<dbReference type="Gene3D" id="3.30.420.150">
    <property type="entry name" value="Exopolyphosphatase. Domain 2"/>
    <property type="match status" value="1"/>
</dbReference>